<dbReference type="Pfam" id="PF01424">
    <property type="entry name" value="R3H"/>
    <property type="match status" value="1"/>
</dbReference>
<dbReference type="Proteomes" id="UP000825935">
    <property type="component" value="Chromosome 28"/>
</dbReference>
<dbReference type="Pfam" id="PF12752">
    <property type="entry name" value="SUZ"/>
    <property type="match status" value="1"/>
</dbReference>
<dbReference type="CDD" id="cd02642">
    <property type="entry name" value="R3H_encore_like"/>
    <property type="match status" value="1"/>
</dbReference>
<name>A0A8T2RCT8_CERRI</name>
<keyword evidence="1" id="KW-0597">Phosphoprotein</keyword>
<dbReference type="SUPFAM" id="SSF82708">
    <property type="entry name" value="R3H domain"/>
    <property type="match status" value="1"/>
</dbReference>
<dbReference type="InterPro" id="IPR024771">
    <property type="entry name" value="SUZ"/>
</dbReference>
<dbReference type="PANTHER" id="PTHR15672:SF8">
    <property type="entry name" value="PROTEIN ENCORE"/>
    <property type="match status" value="1"/>
</dbReference>
<dbReference type="OMA" id="TYVHPHE"/>
<sequence length="485" mass="53799">MGSEAVDHSGAPCEGVGDSDGALESWEMEDAEATLKKFIALSTSCGNQQVGKEQVGAPGSPRAQISLMTSSSSSSEAGRSDIFKELVDSDEVDSFLREALQGKDRLTILRLEQEVERFMRNHKLQQLEFQPMPSSYLRLVAHRVVQHYNLQSSVADSSIPESARIIARKTADTRFPRIRLADIPLGTQSDEKEVFFTQQRIELKRRPNRFSRNVRELNGPVEVSSKPNPAKSVEERKEEYNRARARIFSNVEVGGKQVGESPAIGSMPGVDSYSNNCFRYDKKLEQTSDPISRAEILSVSARTGNSKQERERDLTAVQRGNGRVAIFRDREKDRKDPDYDRNYDRYMQRFDPGFGVVSQAPPYGVQAMYSPVVNYNTEFPQLGGPAVRGQVRVEASVPRVAPTPVRGPWVGSSTALAFGQPDSVMGSYNTGHLGSSQSAGVYMHPQQYARAGATMAYPPSQERFSHPISQSHVQSEGSLSQARRQ</sequence>
<comment type="caution">
    <text evidence="5">The sequence shown here is derived from an EMBL/GenBank/DDBJ whole genome shotgun (WGS) entry which is preliminary data.</text>
</comment>
<feature type="domain" description="R3H" evidence="3">
    <location>
        <begin position="105"/>
        <end position="169"/>
    </location>
</feature>
<evidence type="ECO:0000313" key="6">
    <source>
        <dbReference type="Proteomes" id="UP000825935"/>
    </source>
</evidence>
<evidence type="ECO:0000256" key="2">
    <source>
        <dbReference type="SAM" id="MobiDB-lite"/>
    </source>
</evidence>
<evidence type="ECO:0000313" key="5">
    <source>
        <dbReference type="EMBL" id="KAH7293661.1"/>
    </source>
</evidence>
<feature type="compositionally biased region" description="Polar residues" evidence="2">
    <location>
        <begin position="467"/>
        <end position="485"/>
    </location>
</feature>
<dbReference type="EMBL" id="CM035433">
    <property type="protein sequence ID" value="KAH7293661.1"/>
    <property type="molecule type" value="Genomic_DNA"/>
</dbReference>
<feature type="domain" description="SUZ" evidence="4">
    <location>
        <begin position="174"/>
        <end position="252"/>
    </location>
</feature>
<accession>A0A8T2RCT8</accession>
<dbReference type="InterPro" id="IPR001374">
    <property type="entry name" value="R3H_dom"/>
</dbReference>
<gene>
    <name evidence="5" type="ORF">KP509_28G035500</name>
</gene>
<dbReference type="AlphaFoldDB" id="A0A8T2RCT8"/>
<dbReference type="EMBL" id="CM035433">
    <property type="protein sequence ID" value="KAH7293659.1"/>
    <property type="molecule type" value="Genomic_DNA"/>
</dbReference>
<keyword evidence="6" id="KW-1185">Reference proteome</keyword>
<dbReference type="Gene3D" id="3.30.1370.50">
    <property type="entry name" value="R3H-like domain"/>
    <property type="match status" value="1"/>
</dbReference>
<feature type="region of interest" description="Disordered" evidence="2">
    <location>
        <begin position="1"/>
        <end position="25"/>
    </location>
</feature>
<dbReference type="GO" id="GO:0003676">
    <property type="term" value="F:nucleic acid binding"/>
    <property type="evidence" value="ECO:0007669"/>
    <property type="project" value="UniProtKB-UniRule"/>
</dbReference>
<reference evidence="5" key="1">
    <citation type="submission" date="2021-08" db="EMBL/GenBank/DDBJ databases">
        <title>WGS assembly of Ceratopteris richardii.</title>
        <authorList>
            <person name="Marchant D.B."/>
            <person name="Chen G."/>
            <person name="Jenkins J."/>
            <person name="Shu S."/>
            <person name="Leebens-Mack J."/>
            <person name="Grimwood J."/>
            <person name="Schmutz J."/>
            <person name="Soltis P."/>
            <person name="Soltis D."/>
            <person name="Chen Z.-H."/>
        </authorList>
    </citation>
    <scope>NUCLEOTIDE SEQUENCE</scope>
    <source>
        <strain evidence="5">Whitten #5841</strain>
        <tissue evidence="5">Leaf</tissue>
    </source>
</reference>
<dbReference type="InterPro" id="IPR036867">
    <property type="entry name" value="R3H_dom_sf"/>
</dbReference>
<proteinExistence type="predicted"/>
<dbReference type="SMART" id="SM00393">
    <property type="entry name" value="R3H"/>
    <property type="match status" value="1"/>
</dbReference>
<evidence type="ECO:0000259" key="3">
    <source>
        <dbReference type="PROSITE" id="PS51061"/>
    </source>
</evidence>
<dbReference type="PANTHER" id="PTHR15672">
    <property type="entry name" value="CAMP-REGULATED PHOSPHOPROTEIN 21 RELATED R3H DOMAIN CONTAINING PROTEIN"/>
    <property type="match status" value="1"/>
</dbReference>
<feature type="region of interest" description="Disordered" evidence="2">
    <location>
        <begin position="455"/>
        <end position="485"/>
    </location>
</feature>
<dbReference type="OrthoDB" id="278430at2759"/>
<feature type="region of interest" description="Disordered" evidence="2">
    <location>
        <begin position="50"/>
        <end position="78"/>
    </location>
</feature>
<evidence type="ECO:0000256" key="1">
    <source>
        <dbReference type="ARBA" id="ARBA00022553"/>
    </source>
</evidence>
<dbReference type="PROSITE" id="PS51673">
    <property type="entry name" value="SUZ"/>
    <property type="match status" value="1"/>
</dbReference>
<dbReference type="PROSITE" id="PS51061">
    <property type="entry name" value="R3H"/>
    <property type="match status" value="1"/>
</dbReference>
<dbReference type="InterPro" id="IPR051937">
    <property type="entry name" value="R3H_domain_containing"/>
</dbReference>
<evidence type="ECO:0000259" key="4">
    <source>
        <dbReference type="PROSITE" id="PS51673"/>
    </source>
</evidence>
<organism evidence="5 6">
    <name type="scientific">Ceratopteris richardii</name>
    <name type="common">Triangle waterfern</name>
    <dbReference type="NCBI Taxonomy" id="49495"/>
    <lineage>
        <taxon>Eukaryota</taxon>
        <taxon>Viridiplantae</taxon>
        <taxon>Streptophyta</taxon>
        <taxon>Embryophyta</taxon>
        <taxon>Tracheophyta</taxon>
        <taxon>Polypodiopsida</taxon>
        <taxon>Polypodiidae</taxon>
        <taxon>Polypodiales</taxon>
        <taxon>Pteridineae</taxon>
        <taxon>Pteridaceae</taxon>
        <taxon>Parkerioideae</taxon>
        <taxon>Ceratopteris</taxon>
    </lineage>
</organism>
<protein>
    <submittedName>
        <fullName evidence="5">Uncharacterized protein</fullName>
    </submittedName>
</protein>